<evidence type="ECO:0000313" key="3">
    <source>
        <dbReference type="EMBL" id="NMP23461.1"/>
    </source>
</evidence>
<comment type="caution">
    <text evidence="3">The sequence shown here is derived from an EMBL/GenBank/DDBJ whole genome shotgun (WGS) entry which is preliminary data.</text>
</comment>
<evidence type="ECO:0000256" key="1">
    <source>
        <dbReference type="ARBA" id="ARBA00006484"/>
    </source>
</evidence>
<dbReference type="InterPro" id="IPR036291">
    <property type="entry name" value="NAD(P)-bd_dom_sf"/>
</dbReference>
<dbReference type="SUPFAM" id="SSF51735">
    <property type="entry name" value="NAD(P)-binding Rossmann-fold domains"/>
    <property type="match status" value="1"/>
</dbReference>
<name>A0A7Y0Q3Y3_9FIRM</name>
<organism evidence="3 4">
    <name type="scientific">Sulfobacillus harzensis</name>
    <dbReference type="NCBI Taxonomy" id="2729629"/>
    <lineage>
        <taxon>Bacteria</taxon>
        <taxon>Bacillati</taxon>
        <taxon>Bacillota</taxon>
        <taxon>Clostridia</taxon>
        <taxon>Eubacteriales</taxon>
        <taxon>Clostridiales Family XVII. Incertae Sedis</taxon>
        <taxon>Sulfobacillus</taxon>
    </lineage>
</organism>
<dbReference type="GO" id="GO:0016616">
    <property type="term" value="F:oxidoreductase activity, acting on the CH-OH group of donors, NAD or NADP as acceptor"/>
    <property type="evidence" value="ECO:0007669"/>
    <property type="project" value="TreeGrafter"/>
</dbReference>
<gene>
    <name evidence="3" type="ORF">HIJ39_14030</name>
</gene>
<dbReference type="EMBL" id="JABBVZ010000052">
    <property type="protein sequence ID" value="NMP23461.1"/>
    <property type="molecule type" value="Genomic_DNA"/>
</dbReference>
<keyword evidence="2" id="KW-0560">Oxidoreductase</keyword>
<dbReference type="RefSeq" id="WP_169100755.1">
    <property type="nucleotide sequence ID" value="NZ_JABBVZ010000052.1"/>
</dbReference>
<dbReference type="CDD" id="cd05233">
    <property type="entry name" value="SDR_c"/>
    <property type="match status" value="1"/>
</dbReference>
<accession>A0A7Y0Q3Y3</accession>
<dbReference type="PANTHER" id="PTHR42760">
    <property type="entry name" value="SHORT-CHAIN DEHYDROGENASES/REDUCTASES FAMILY MEMBER"/>
    <property type="match status" value="1"/>
</dbReference>
<comment type="similarity">
    <text evidence="1">Belongs to the short-chain dehydrogenases/reductases (SDR) family.</text>
</comment>
<proteinExistence type="inferred from homology"/>
<dbReference type="Pfam" id="PF13561">
    <property type="entry name" value="adh_short_C2"/>
    <property type="match status" value="1"/>
</dbReference>
<keyword evidence="4" id="KW-1185">Reference proteome</keyword>
<dbReference type="InterPro" id="IPR002347">
    <property type="entry name" value="SDR_fam"/>
</dbReference>
<dbReference type="PRINTS" id="PR00081">
    <property type="entry name" value="GDHRDH"/>
</dbReference>
<evidence type="ECO:0000256" key="2">
    <source>
        <dbReference type="ARBA" id="ARBA00023002"/>
    </source>
</evidence>
<dbReference type="AlphaFoldDB" id="A0A7Y0Q3Y3"/>
<reference evidence="3 4" key="1">
    <citation type="submission" date="2020-04" db="EMBL/GenBank/DDBJ databases">
        <authorList>
            <person name="Zhang R."/>
            <person name="Schippers A."/>
        </authorList>
    </citation>
    <scope>NUCLEOTIDE SEQUENCE [LARGE SCALE GENOMIC DNA]</scope>
    <source>
        <strain evidence="3 4">DSM 109850</strain>
    </source>
</reference>
<protein>
    <submittedName>
        <fullName evidence="3">SDR family oxidoreductase</fullName>
    </submittedName>
</protein>
<dbReference type="PANTHER" id="PTHR42760:SF133">
    <property type="entry name" value="3-OXOACYL-[ACYL-CARRIER-PROTEIN] REDUCTASE"/>
    <property type="match status" value="1"/>
</dbReference>
<dbReference type="Gene3D" id="3.40.50.720">
    <property type="entry name" value="NAD(P)-binding Rossmann-like Domain"/>
    <property type="match status" value="1"/>
</dbReference>
<sequence>MRILASGISGGIGQAFRARVAECHPDWVVEGLARRPNADDHRFDLTWPLDRMVDALSQLPAIDALLCLAGADILSPPLRHAPYLERLEALYRVDVAGTVKTVQAALPRLSPGGIIILMGWDRAGLGKAGEAGELYALAKGALTSWGKSLAKSLGERATVYVVAPGWVQTRWGDALSPAERARIAAKTATGRWQTPDEVAHVLESLLTFPRGLSTGQVIYVNGGDVLPS</sequence>
<evidence type="ECO:0000313" key="4">
    <source>
        <dbReference type="Proteomes" id="UP000533476"/>
    </source>
</evidence>
<dbReference type="Proteomes" id="UP000533476">
    <property type="component" value="Unassembled WGS sequence"/>
</dbReference>